<name>A0AA40FJ37_9HYME</name>
<reference evidence="2" key="1">
    <citation type="submission" date="2021-10" db="EMBL/GenBank/DDBJ databases">
        <title>Melipona bicolor Genome sequencing and assembly.</title>
        <authorList>
            <person name="Araujo N.S."/>
            <person name="Arias M.C."/>
        </authorList>
    </citation>
    <scope>NUCLEOTIDE SEQUENCE</scope>
    <source>
        <strain evidence="2">USP_2M_L1-L4_2017</strain>
        <tissue evidence="2">Whole body</tissue>
    </source>
</reference>
<gene>
    <name evidence="2" type="ORF">K0M31_012989</name>
</gene>
<evidence type="ECO:0000313" key="2">
    <source>
        <dbReference type="EMBL" id="KAK1119916.1"/>
    </source>
</evidence>
<dbReference type="EMBL" id="JAHYIQ010000034">
    <property type="protein sequence ID" value="KAK1119916.1"/>
    <property type="molecule type" value="Genomic_DNA"/>
</dbReference>
<sequence>MSSLCLMPEARGGPLPFTLTGTICRLEVGWKLDDSARALRFAKRRGEWLGECKGAGQAERGWLERWRIHDAGFSTGGLTLKSSSGTGGPASGQQFRLDAPATV</sequence>
<organism evidence="2 3">
    <name type="scientific">Melipona bicolor</name>
    <dbReference type="NCBI Taxonomy" id="60889"/>
    <lineage>
        <taxon>Eukaryota</taxon>
        <taxon>Metazoa</taxon>
        <taxon>Ecdysozoa</taxon>
        <taxon>Arthropoda</taxon>
        <taxon>Hexapoda</taxon>
        <taxon>Insecta</taxon>
        <taxon>Pterygota</taxon>
        <taxon>Neoptera</taxon>
        <taxon>Endopterygota</taxon>
        <taxon>Hymenoptera</taxon>
        <taxon>Apocrita</taxon>
        <taxon>Aculeata</taxon>
        <taxon>Apoidea</taxon>
        <taxon>Anthophila</taxon>
        <taxon>Apidae</taxon>
        <taxon>Melipona</taxon>
    </lineage>
</organism>
<evidence type="ECO:0000256" key="1">
    <source>
        <dbReference type="SAM" id="MobiDB-lite"/>
    </source>
</evidence>
<feature type="region of interest" description="Disordered" evidence="1">
    <location>
        <begin position="79"/>
        <end position="103"/>
    </location>
</feature>
<protein>
    <submittedName>
        <fullName evidence="2">Uncharacterized protein</fullName>
    </submittedName>
</protein>
<evidence type="ECO:0000313" key="3">
    <source>
        <dbReference type="Proteomes" id="UP001177670"/>
    </source>
</evidence>
<keyword evidence="3" id="KW-1185">Reference proteome</keyword>
<dbReference type="Proteomes" id="UP001177670">
    <property type="component" value="Unassembled WGS sequence"/>
</dbReference>
<accession>A0AA40FJ37</accession>
<comment type="caution">
    <text evidence="2">The sequence shown here is derived from an EMBL/GenBank/DDBJ whole genome shotgun (WGS) entry which is preliminary data.</text>
</comment>
<dbReference type="AlphaFoldDB" id="A0AA40FJ37"/>
<proteinExistence type="predicted"/>